<evidence type="ECO:0000313" key="2">
    <source>
        <dbReference type="EMBL" id="KAJ7692325.1"/>
    </source>
</evidence>
<proteinExistence type="predicted"/>
<dbReference type="Proteomes" id="UP001215598">
    <property type="component" value="Unassembled WGS sequence"/>
</dbReference>
<keyword evidence="3" id="KW-1185">Reference proteome</keyword>
<feature type="region of interest" description="Disordered" evidence="1">
    <location>
        <begin position="1"/>
        <end position="23"/>
    </location>
</feature>
<feature type="compositionally biased region" description="Basic and acidic residues" evidence="1">
    <location>
        <begin position="48"/>
        <end position="62"/>
    </location>
</feature>
<accession>A0AAD7DKI0</accession>
<reference evidence="2" key="1">
    <citation type="submission" date="2023-03" db="EMBL/GenBank/DDBJ databases">
        <title>Massive genome expansion in bonnet fungi (Mycena s.s.) driven by repeated elements and novel gene families across ecological guilds.</title>
        <authorList>
            <consortium name="Lawrence Berkeley National Laboratory"/>
            <person name="Harder C.B."/>
            <person name="Miyauchi S."/>
            <person name="Viragh M."/>
            <person name="Kuo A."/>
            <person name="Thoen E."/>
            <person name="Andreopoulos B."/>
            <person name="Lu D."/>
            <person name="Skrede I."/>
            <person name="Drula E."/>
            <person name="Henrissat B."/>
            <person name="Morin E."/>
            <person name="Kohler A."/>
            <person name="Barry K."/>
            <person name="LaButti K."/>
            <person name="Morin E."/>
            <person name="Salamov A."/>
            <person name="Lipzen A."/>
            <person name="Mereny Z."/>
            <person name="Hegedus B."/>
            <person name="Baldrian P."/>
            <person name="Stursova M."/>
            <person name="Weitz H."/>
            <person name="Taylor A."/>
            <person name="Grigoriev I.V."/>
            <person name="Nagy L.G."/>
            <person name="Martin F."/>
            <person name="Kauserud H."/>
        </authorList>
    </citation>
    <scope>NUCLEOTIDE SEQUENCE</scope>
    <source>
        <strain evidence="2">CBHHK182m</strain>
    </source>
</reference>
<name>A0AAD7DKI0_9AGAR</name>
<evidence type="ECO:0000256" key="1">
    <source>
        <dbReference type="SAM" id="MobiDB-lite"/>
    </source>
</evidence>
<dbReference type="AlphaFoldDB" id="A0AAD7DKI0"/>
<feature type="compositionally biased region" description="Acidic residues" evidence="1">
    <location>
        <begin position="63"/>
        <end position="72"/>
    </location>
</feature>
<dbReference type="EMBL" id="JARKIB010000777">
    <property type="protein sequence ID" value="KAJ7692325.1"/>
    <property type="molecule type" value="Genomic_DNA"/>
</dbReference>
<comment type="caution">
    <text evidence="2">The sequence shown here is derived from an EMBL/GenBank/DDBJ whole genome shotgun (WGS) entry which is preliminary data.</text>
</comment>
<feature type="region of interest" description="Disordered" evidence="1">
    <location>
        <begin position="48"/>
        <end position="82"/>
    </location>
</feature>
<protein>
    <submittedName>
        <fullName evidence="2">Uncharacterized protein</fullName>
    </submittedName>
</protein>
<organism evidence="2 3">
    <name type="scientific">Mycena metata</name>
    <dbReference type="NCBI Taxonomy" id="1033252"/>
    <lineage>
        <taxon>Eukaryota</taxon>
        <taxon>Fungi</taxon>
        <taxon>Dikarya</taxon>
        <taxon>Basidiomycota</taxon>
        <taxon>Agaricomycotina</taxon>
        <taxon>Agaricomycetes</taxon>
        <taxon>Agaricomycetidae</taxon>
        <taxon>Agaricales</taxon>
        <taxon>Marasmiineae</taxon>
        <taxon>Mycenaceae</taxon>
        <taxon>Mycena</taxon>
    </lineage>
</organism>
<gene>
    <name evidence="2" type="ORF">B0H16DRAFT_1752032</name>
</gene>
<evidence type="ECO:0000313" key="3">
    <source>
        <dbReference type="Proteomes" id="UP001215598"/>
    </source>
</evidence>
<sequence length="130" mass="14703">MQTFVMSITKGRDSRNGDGEGAGNRVLNQILTEMDGIHHIRRTWEKMRRDEAAGEDAMKVDEDNAPGEEDPVPEITREQSRGFWNNFKFPEDETRLAPAEITAGNADSRRTLQMTTCMLESFISQSKSIP</sequence>